<keyword evidence="1" id="KW-0694">RNA-binding</keyword>
<evidence type="ECO:0000256" key="2">
    <source>
        <dbReference type="SAM" id="MobiDB-lite"/>
    </source>
</evidence>
<dbReference type="CDD" id="cd21608">
    <property type="entry name" value="RRM2_NsCP33_like"/>
    <property type="match status" value="1"/>
</dbReference>
<gene>
    <name evidence="4" type="ORF">A2114_01660</name>
</gene>
<dbReference type="Pfam" id="PF00076">
    <property type="entry name" value="RRM_1"/>
    <property type="match status" value="1"/>
</dbReference>
<dbReference type="Proteomes" id="UP000176494">
    <property type="component" value="Unassembled WGS sequence"/>
</dbReference>
<evidence type="ECO:0000313" key="5">
    <source>
        <dbReference type="Proteomes" id="UP000176494"/>
    </source>
</evidence>
<feature type="domain" description="RRM" evidence="3">
    <location>
        <begin position="3"/>
        <end position="81"/>
    </location>
</feature>
<dbReference type="SUPFAM" id="SSF54928">
    <property type="entry name" value="RNA-binding domain, RBD"/>
    <property type="match status" value="1"/>
</dbReference>
<dbReference type="InterPro" id="IPR000504">
    <property type="entry name" value="RRM_dom"/>
</dbReference>
<name>A0A1G2QBW9_9BACT</name>
<proteinExistence type="predicted"/>
<dbReference type="InterPro" id="IPR012677">
    <property type="entry name" value="Nucleotide-bd_a/b_plait_sf"/>
</dbReference>
<dbReference type="InterPro" id="IPR048289">
    <property type="entry name" value="RRM2_NsCP33-like"/>
</dbReference>
<evidence type="ECO:0000259" key="3">
    <source>
        <dbReference type="PROSITE" id="PS50102"/>
    </source>
</evidence>
<organism evidence="4 5">
    <name type="scientific">Candidatus Vogelbacteria bacterium GWA1_51_14</name>
    <dbReference type="NCBI Taxonomy" id="1802435"/>
    <lineage>
        <taxon>Bacteria</taxon>
        <taxon>Candidatus Vogeliibacteriota</taxon>
    </lineage>
</organism>
<evidence type="ECO:0000256" key="1">
    <source>
        <dbReference type="ARBA" id="ARBA00022884"/>
    </source>
</evidence>
<dbReference type="InterPro" id="IPR035979">
    <property type="entry name" value="RBD_domain_sf"/>
</dbReference>
<sequence length="95" mass="10186">MAKKLYVGGLPYSTTEPELKEAFSKAGAVESAAVITDRMTGRSKGFGFVEMASDADAEAAIAMWNEKDFGGRNLTVSEARPMAPRDDKPAGGNRW</sequence>
<dbReference type="EMBL" id="MHTG01000013">
    <property type="protein sequence ID" value="OHA57482.1"/>
    <property type="molecule type" value="Genomic_DNA"/>
</dbReference>
<reference evidence="4 5" key="1">
    <citation type="journal article" date="2016" name="Nat. Commun.">
        <title>Thousands of microbial genomes shed light on interconnected biogeochemical processes in an aquifer system.</title>
        <authorList>
            <person name="Anantharaman K."/>
            <person name="Brown C.T."/>
            <person name="Hug L.A."/>
            <person name="Sharon I."/>
            <person name="Castelle C.J."/>
            <person name="Probst A.J."/>
            <person name="Thomas B.C."/>
            <person name="Singh A."/>
            <person name="Wilkins M.J."/>
            <person name="Karaoz U."/>
            <person name="Brodie E.L."/>
            <person name="Williams K.H."/>
            <person name="Hubbard S.S."/>
            <person name="Banfield J.F."/>
        </authorList>
    </citation>
    <scope>NUCLEOTIDE SEQUENCE [LARGE SCALE GENOMIC DNA]</scope>
</reference>
<evidence type="ECO:0000313" key="4">
    <source>
        <dbReference type="EMBL" id="OHA57482.1"/>
    </source>
</evidence>
<accession>A0A1G2QBW9</accession>
<comment type="caution">
    <text evidence="4">The sequence shown here is derived from an EMBL/GenBank/DDBJ whole genome shotgun (WGS) entry which is preliminary data.</text>
</comment>
<dbReference type="InterPro" id="IPR052462">
    <property type="entry name" value="SLIRP/GR-RBP-like"/>
</dbReference>
<dbReference type="AlphaFoldDB" id="A0A1G2QBW9"/>
<dbReference type="GO" id="GO:0003723">
    <property type="term" value="F:RNA binding"/>
    <property type="evidence" value="ECO:0007669"/>
    <property type="project" value="UniProtKB-KW"/>
</dbReference>
<protein>
    <recommendedName>
        <fullName evidence="3">RRM domain-containing protein</fullName>
    </recommendedName>
</protein>
<feature type="region of interest" description="Disordered" evidence="2">
    <location>
        <begin position="75"/>
        <end position="95"/>
    </location>
</feature>
<dbReference type="PROSITE" id="PS50102">
    <property type="entry name" value="RRM"/>
    <property type="match status" value="1"/>
</dbReference>
<dbReference type="STRING" id="1802435.A2114_01660"/>
<dbReference type="PANTHER" id="PTHR48027">
    <property type="entry name" value="HETEROGENEOUS NUCLEAR RIBONUCLEOPROTEIN 87F-RELATED"/>
    <property type="match status" value="1"/>
</dbReference>
<dbReference type="SMART" id="SM00360">
    <property type="entry name" value="RRM"/>
    <property type="match status" value="1"/>
</dbReference>
<dbReference type="Gene3D" id="3.30.70.330">
    <property type="match status" value="1"/>
</dbReference>